<dbReference type="Gene3D" id="1.10.287.470">
    <property type="entry name" value="Helix hairpin bin"/>
    <property type="match status" value="1"/>
</dbReference>
<keyword evidence="2" id="KW-0472">Membrane</keyword>
<dbReference type="PANTHER" id="PTHR30386">
    <property type="entry name" value="MEMBRANE FUSION SUBUNIT OF EMRAB-TOLC MULTIDRUG EFFLUX PUMP"/>
    <property type="match status" value="1"/>
</dbReference>
<feature type="domain" description="AprE-like beta-barrel" evidence="3">
    <location>
        <begin position="261"/>
        <end position="346"/>
    </location>
</feature>
<keyword evidence="2" id="KW-0812">Transmembrane</keyword>
<dbReference type="STRING" id="1586267.GCA_001418685_01102"/>
<organism evidence="4 5">
    <name type="scientific">Apibacter mensalis</name>
    <dbReference type="NCBI Taxonomy" id="1586267"/>
    <lineage>
        <taxon>Bacteria</taxon>
        <taxon>Pseudomonadati</taxon>
        <taxon>Bacteroidota</taxon>
        <taxon>Flavobacteriia</taxon>
        <taxon>Flavobacteriales</taxon>
        <taxon>Weeksellaceae</taxon>
        <taxon>Apibacter</taxon>
    </lineage>
</organism>
<proteinExistence type="predicted"/>
<dbReference type="Proteomes" id="UP000182761">
    <property type="component" value="Unassembled WGS sequence"/>
</dbReference>
<dbReference type="Pfam" id="PF26002">
    <property type="entry name" value="Beta-barrel_AprE"/>
    <property type="match status" value="1"/>
</dbReference>
<evidence type="ECO:0000256" key="1">
    <source>
        <dbReference type="SAM" id="Coils"/>
    </source>
</evidence>
<dbReference type="InterPro" id="IPR050739">
    <property type="entry name" value="MFP"/>
</dbReference>
<feature type="transmembrane region" description="Helical" evidence="2">
    <location>
        <begin position="18"/>
        <end position="40"/>
    </location>
</feature>
<dbReference type="AlphaFoldDB" id="A0A0X3APG2"/>
<reference evidence="4 5" key="1">
    <citation type="submission" date="2016-01" db="EMBL/GenBank/DDBJ databases">
        <authorList>
            <person name="McClelland M."/>
            <person name="Jain A."/>
            <person name="Saraogi P."/>
            <person name="Mendelson R."/>
            <person name="Westerman R."/>
            <person name="SanMiguel P."/>
            <person name="Csonka L."/>
        </authorList>
    </citation>
    <scope>NUCLEOTIDE SEQUENCE [LARGE SCALE GENOMIC DNA]</scope>
    <source>
        <strain evidence="4 5">R-53146</strain>
    </source>
</reference>
<name>A0A0X3APG2_9FLAO</name>
<keyword evidence="5" id="KW-1185">Reference proteome</keyword>
<evidence type="ECO:0000259" key="3">
    <source>
        <dbReference type="Pfam" id="PF26002"/>
    </source>
</evidence>
<dbReference type="Gene3D" id="2.40.30.170">
    <property type="match status" value="1"/>
</dbReference>
<evidence type="ECO:0000313" key="4">
    <source>
        <dbReference type="EMBL" id="CVK16251.1"/>
    </source>
</evidence>
<keyword evidence="2" id="KW-1133">Transmembrane helix</keyword>
<sequence length="367" mass="42707">MPIVYLLSFYYYTFMQKIYLSILIFIILIFISLPIVHIPITSSSRGVVRSFIENTNITSMVSGRVIRNNLKQNNQIIKKGDTLLIITAEQIETQKQLQGIQASDYYAQLDDLNKIVEGNFSLLQTGQYQREVSAMFENIAQIKSELELAEKDFYRTKTLYNQGVISQSEFDKDLFKVENIKKQISTIKEKHIAQWQADKREIERQIQVLNSEFKRLDQEAKNYIITSPISGRLINFHGIQQDSYIIQSQEIGTISPEEMIVIETYVSPKDIGFIYLGQKVKIQMDTYNYNQWGLLEGKVIQIDKNLTVNQQTGESFFRVLCSMDKTFLQLKNGYKGKIEKGMTLTTRFHLIDRTLWQLLFDHVDNLV</sequence>
<evidence type="ECO:0000256" key="2">
    <source>
        <dbReference type="SAM" id="Phobius"/>
    </source>
</evidence>
<protein>
    <submittedName>
        <fullName evidence="4">HlyD family secretion protein</fullName>
    </submittedName>
</protein>
<feature type="coiled-coil region" evidence="1">
    <location>
        <begin position="192"/>
        <end position="219"/>
    </location>
</feature>
<evidence type="ECO:0000313" key="5">
    <source>
        <dbReference type="Proteomes" id="UP000182761"/>
    </source>
</evidence>
<gene>
    <name evidence="4" type="ORF">Ga0061079_10616</name>
</gene>
<keyword evidence="1" id="KW-0175">Coiled coil</keyword>
<dbReference type="PANTHER" id="PTHR30386:SF28">
    <property type="entry name" value="EXPORTED PROTEIN"/>
    <property type="match status" value="1"/>
</dbReference>
<dbReference type="EMBL" id="FCOR01000006">
    <property type="protein sequence ID" value="CVK16251.1"/>
    <property type="molecule type" value="Genomic_DNA"/>
</dbReference>
<accession>A0A0X3APG2</accession>
<dbReference type="InterPro" id="IPR058982">
    <property type="entry name" value="Beta-barrel_AprE"/>
</dbReference>